<comment type="caution">
    <text evidence="1">The sequence shown here is derived from an EMBL/GenBank/DDBJ whole genome shotgun (WGS) entry which is preliminary data.</text>
</comment>
<sequence>MGQYFPAIWTADASIFKQPYLFYGLFENRIIAGLFADSRRMQGNKCGSPFGFRGHLTRHSLLFVE</sequence>
<proteinExistence type="predicted"/>
<reference evidence="1" key="1">
    <citation type="submission" date="2007-11" db="EMBL/GenBank/DDBJ databases">
        <authorList>
            <person name="Fulton L."/>
            <person name="Clifton S."/>
            <person name="Fulton B."/>
            <person name="Xu J."/>
            <person name="Minx P."/>
            <person name="Pepin K.H."/>
            <person name="Johnson M."/>
            <person name="Thiruvilangam P."/>
            <person name="Bhonagiri V."/>
            <person name="Nash W.E."/>
            <person name="Mardis E.R."/>
            <person name="Wilson R.K."/>
        </authorList>
    </citation>
    <scope>NUCLEOTIDE SEQUENCE [LARGE SCALE GENOMIC DNA]</scope>
    <source>
        <strain evidence="1">DSM 17241</strain>
    </source>
</reference>
<reference evidence="1" key="2">
    <citation type="submission" date="2013-09" db="EMBL/GenBank/DDBJ databases">
        <title>Draft genome sequence of Anaerotruncus colihominis(DSM 17241).</title>
        <authorList>
            <person name="Sudarsanam P."/>
            <person name="Ley R."/>
            <person name="Guruge J."/>
            <person name="Turnbaugh P.J."/>
            <person name="Mahowald M."/>
            <person name="Liep D."/>
            <person name="Gordon J."/>
        </authorList>
    </citation>
    <scope>NUCLEOTIDE SEQUENCE</scope>
    <source>
        <strain evidence="1">DSM 17241</strain>
    </source>
</reference>
<dbReference type="Proteomes" id="UP000003803">
    <property type="component" value="Unassembled WGS sequence"/>
</dbReference>
<dbReference type="HOGENOM" id="CLU_2840065_0_0_9"/>
<accession>B0P7X4</accession>
<name>B0P7X4_9FIRM</name>
<evidence type="ECO:0000313" key="2">
    <source>
        <dbReference type="Proteomes" id="UP000003803"/>
    </source>
</evidence>
<dbReference type="EMBL" id="ABGD02000006">
    <property type="protein sequence ID" value="EDS12626.1"/>
    <property type="molecule type" value="Genomic_DNA"/>
</dbReference>
<gene>
    <name evidence="1" type="ORF">ANACOL_00862</name>
</gene>
<keyword evidence="2" id="KW-1185">Reference proteome</keyword>
<dbReference type="AlphaFoldDB" id="B0P7X4"/>
<protein>
    <submittedName>
        <fullName evidence="1">Uncharacterized protein</fullName>
    </submittedName>
</protein>
<evidence type="ECO:0000313" key="1">
    <source>
        <dbReference type="EMBL" id="EDS12626.1"/>
    </source>
</evidence>
<organism evidence="1 2">
    <name type="scientific">Anaerotruncus colihominis DSM 17241</name>
    <dbReference type="NCBI Taxonomy" id="445972"/>
    <lineage>
        <taxon>Bacteria</taxon>
        <taxon>Bacillati</taxon>
        <taxon>Bacillota</taxon>
        <taxon>Clostridia</taxon>
        <taxon>Eubacteriales</taxon>
        <taxon>Oscillospiraceae</taxon>
        <taxon>Anaerotruncus</taxon>
    </lineage>
</organism>